<dbReference type="Pfam" id="PF01988">
    <property type="entry name" value="VIT1"/>
    <property type="match status" value="1"/>
</dbReference>
<keyword evidence="7" id="KW-1185">Reference proteome</keyword>
<evidence type="ECO:0000256" key="1">
    <source>
        <dbReference type="ARBA" id="ARBA00004127"/>
    </source>
</evidence>
<feature type="transmembrane region" description="Helical" evidence="5">
    <location>
        <begin position="30"/>
        <end position="57"/>
    </location>
</feature>
<feature type="transmembrane region" description="Helical" evidence="5">
    <location>
        <begin position="160"/>
        <end position="186"/>
    </location>
</feature>
<keyword evidence="4 5" id="KW-0472">Membrane</keyword>
<evidence type="ECO:0008006" key="8">
    <source>
        <dbReference type="Google" id="ProtNLM"/>
    </source>
</evidence>
<dbReference type="GO" id="GO:0005384">
    <property type="term" value="F:manganese ion transmembrane transporter activity"/>
    <property type="evidence" value="ECO:0007669"/>
    <property type="project" value="InterPro"/>
</dbReference>
<gene>
    <name evidence="6" type="ORF">FD35_GL000456</name>
</gene>
<name>A0A0R1RKC9_9LACO</name>
<evidence type="ECO:0000256" key="2">
    <source>
        <dbReference type="ARBA" id="ARBA00022692"/>
    </source>
</evidence>
<dbReference type="AlphaFoldDB" id="A0A0R1RKC9"/>
<feature type="transmembrane region" description="Helical" evidence="5">
    <location>
        <begin position="63"/>
        <end position="86"/>
    </location>
</feature>
<dbReference type="GO" id="GO:0030026">
    <property type="term" value="P:intracellular manganese ion homeostasis"/>
    <property type="evidence" value="ECO:0007669"/>
    <property type="project" value="InterPro"/>
</dbReference>
<dbReference type="GO" id="GO:0012505">
    <property type="term" value="C:endomembrane system"/>
    <property type="evidence" value="ECO:0007669"/>
    <property type="project" value="UniProtKB-SubCell"/>
</dbReference>
<dbReference type="PATRIC" id="fig|1114972.6.peg.456"/>
<dbReference type="EMBL" id="AZFF01000001">
    <property type="protein sequence ID" value="KRL57439.1"/>
    <property type="molecule type" value="Genomic_DNA"/>
</dbReference>
<accession>A0A0R1RKC9</accession>
<reference evidence="6 7" key="1">
    <citation type="journal article" date="2015" name="Genome Announc.">
        <title>Expanding the biotechnology potential of lactobacilli through comparative genomics of 213 strains and associated genera.</title>
        <authorList>
            <person name="Sun Z."/>
            <person name="Harris H.M."/>
            <person name="McCann A."/>
            <person name="Guo C."/>
            <person name="Argimon S."/>
            <person name="Zhang W."/>
            <person name="Yang X."/>
            <person name="Jeffery I.B."/>
            <person name="Cooney J.C."/>
            <person name="Kagawa T.F."/>
            <person name="Liu W."/>
            <person name="Song Y."/>
            <person name="Salvetti E."/>
            <person name="Wrobel A."/>
            <person name="Rasinkangas P."/>
            <person name="Parkhill J."/>
            <person name="Rea M.C."/>
            <person name="O'Sullivan O."/>
            <person name="Ritari J."/>
            <person name="Douillard F.P."/>
            <person name="Paul Ross R."/>
            <person name="Yang R."/>
            <person name="Briner A.E."/>
            <person name="Felis G.E."/>
            <person name="de Vos W.M."/>
            <person name="Barrangou R."/>
            <person name="Klaenhammer T.R."/>
            <person name="Caufield P.W."/>
            <person name="Cui Y."/>
            <person name="Zhang H."/>
            <person name="O'Toole P.W."/>
        </authorList>
    </citation>
    <scope>NUCLEOTIDE SEQUENCE [LARGE SCALE GENOMIC DNA]</scope>
    <source>
        <strain evidence="6 7">DSM 15814</strain>
    </source>
</reference>
<dbReference type="Proteomes" id="UP000051999">
    <property type="component" value="Unassembled WGS sequence"/>
</dbReference>
<evidence type="ECO:0000313" key="7">
    <source>
        <dbReference type="Proteomes" id="UP000051999"/>
    </source>
</evidence>
<dbReference type="PANTHER" id="PTHR31851">
    <property type="entry name" value="FE(2+)/MN(2+) TRANSPORTER PCL1"/>
    <property type="match status" value="1"/>
</dbReference>
<feature type="transmembrane region" description="Helical" evidence="5">
    <location>
        <begin position="226"/>
        <end position="244"/>
    </location>
</feature>
<evidence type="ECO:0000256" key="4">
    <source>
        <dbReference type="ARBA" id="ARBA00023136"/>
    </source>
</evidence>
<evidence type="ECO:0000313" key="6">
    <source>
        <dbReference type="EMBL" id="KRL57439.1"/>
    </source>
</evidence>
<dbReference type="CDD" id="cd02432">
    <property type="entry name" value="Nodulin-21_like_1"/>
    <property type="match status" value="1"/>
</dbReference>
<protein>
    <recommendedName>
        <fullName evidence="8">Integral membrane protein</fullName>
    </recommendedName>
</protein>
<evidence type="ECO:0000256" key="5">
    <source>
        <dbReference type="SAM" id="Phobius"/>
    </source>
</evidence>
<organism evidence="6 7">
    <name type="scientific">Furfurilactobacillus rossiae DSM 15814</name>
    <dbReference type="NCBI Taxonomy" id="1114972"/>
    <lineage>
        <taxon>Bacteria</taxon>
        <taxon>Bacillati</taxon>
        <taxon>Bacillota</taxon>
        <taxon>Bacilli</taxon>
        <taxon>Lactobacillales</taxon>
        <taxon>Lactobacillaceae</taxon>
        <taxon>Furfurilactobacillus</taxon>
    </lineage>
</organism>
<sequence length="245" mass="25864">MVIMVLKRGNHVETTQPQKSKKGASLAQRINIMLASVMGANDGILSVAGIVIGVAGATNSPRAIFLAGIAGMLAGTISMAMGEWVSVSTQRDSEKRAIQRETSAVDNHVDTEIGFIKDKYMAQGISEQLSNRAAHEMMSGDPLYTGVRERYGFDPKVKTSAIGAAIASMISFPTGSILPLVAITFFPARIRVLATVISVIIALSITGYIAASLGHANRGKATMRNVISGLLTMAVTYAIGLLFAH</sequence>
<keyword evidence="3 5" id="KW-1133">Transmembrane helix</keyword>
<evidence type="ECO:0000256" key="3">
    <source>
        <dbReference type="ARBA" id="ARBA00022989"/>
    </source>
</evidence>
<dbReference type="eggNOG" id="COG1814">
    <property type="taxonomic scope" value="Bacteria"/>
</dbReference>
<feature type="transmembrane region" description="Helical" evidence="5">
    <location>
        <begin position="192"/>
        <end position="214"/>
    </location>
</feature>
<comment type="caution">
    <text evidence="6">The sequence shown here is derived from an EMBL/GenBank/DDBJ whole genome shotgun (WGS) entry which is preliminary data.</text>
</comment>
<proteinExistence type="predicted"/>
<dbReference type="InterPro" id="IPR008217">
    <property type="entry name" value="Ccc1_fam"/>
</dbReference>
<keyword evidence="2 5" id="KW-0812">Transmembrane</keyword>
<comment type="subcellular location">
    <subcellularLocation>
        <location evidence="1">Endomembrane system</location>
        <topology evidence="1">Multi-pass membrane protein</topology>
    </subcellularLocation>
</comment>
<dbReference type="STRING" id="1114972.FD35_GL000456"/>